<dbReference type="Proteomes" id="UP000654075">
    <property type="component" value="Unassembled WGS sequence"/>
</dbReference>
<dbReference type="GO" id="GO:0035242">
    <property type="term" value="F:protein-arginine omega-N asymmetric methyltransferase activity"/>
    <property type="evidence" value="ECO:0007669"/>
    <property type="project" value="UniProtKB-EC"/>
</dbReference>
<evidence type="ECO:0000313" key="10">
    <source>
        <dbReference type="Proteomes" id="UP000654075"/>
    </source>
</evidence>
<evidence type="ECO:0000256" key="1">
    <source>
        <dbReference type="ARBA" id="ARBA00011925"/>
    </source>
</evidence>
<keyword evidence="10" id="KW-1185">Reference proteome</keyword>
<dbReference type="FunFam" id="2.70.160.11:FF:000001">
    <property type="entry name" value="Blast:Protein arginine N-methyltransferase 1"/>
    <property type="match status" value="1"/>
</dbReference>
<comment type="catalytic activity">
    <reaction evidence="5">
        <text>L-arginyl-[protein] + S-adenosyl-L-methionine = N(omega)-methyl-L-arginyl-[protein] + S-adenosyl-L-homocysteine + H(+)</text>
        <dbReference type="Rhea" id="RHEA:48100"/>
        <dbReference type="Rhea" id="RHEA-COMP:10532"/>
        <dbReference type="Rhea" id="RHEA-COMP:11990"/>
        <dbReference type="ChEBI" id="CHEBI:15378"/>
        <dbReference type="ChEBI" id="CHEBI:29965"/>
        <dbReference type="ChEBI" id="CHEBI:57856"/>
        <dbReference type="ChEBI" id="CHEBI:59789"/>
        <dbReference type="ChEBI" id="CHEBI:65280"/>
    </reaction>
    <physiologicalReaction direction="left-to-right" evidence="5">
        <dbReference type="Rhea" id="RHEA:48101"/>
    </physiologicalReaction>
</comment>
<accession>A0A813F5N5</accession>
<dbReference type="PROSITE" id="PS51678">
    <property type="entry name" value="SAM_MT_PRMT"/>
    <property type="match status" value="1"/>
</dbReference>
<dbReference type="GO" id="GO:0042054">
    <property type="term" value="F:histone methyltransferase activity"/>
    <property type="evidence" value="ECO:0007669"/>
    <property type="project" value="TreeGrafter"/>
</dbReference>
<dbReference type="Pfam" id="PF22528">
    <property type="entry name" value="PRMT_C"/>
    <property type="match status" value="1"/>
</dbReference>
<gene>
    <name evidence="9" type="ORF">PGLA1383_LOCUS26720</name>
</gene>
<dbReference type="PANTHER" id="PTHR11006">
    <property type="entry name" value="PROTEIN ARGININE N-METHYLTRANSFERASE"/>
    <property type="match status" value="1"/>
</dbReference>
<dbReference type="InterPro" id="IPR055135">
    <property type="entry name" value="PRMT_dom"/>
</dbReference>
<reference evidence="9" key="1">
    <citation type="submission" date="2021-02" db="EMBL/GenBank/DDBJ databases">
        <authorList>
            <person name="Dougan E. K."/>
            <person name="Rhodes N."/>
            <person name="Thang M."/>
            <person name="Chan C."/>
        </authorList>
    </citation>
    <scope>NUCLEOTIDE SEQUENCE</scope>
</reference>
<dbReference type="Gene3D" id="2.70.160.11">
    <property type="entry name" value="Hnrnp arginine n-methyltransferase1"/>
    <property type="match status" value="1"/>
</dbReference>
<protein>
    <recommendedName>
        <fullName evidence="1">type I protein arginine methyltransferase</fullName>
        <ecNumber evidence="1">2.1.1.319</ecNumber>
    </recommendedName>
</protein>
<dbReference type="InterPro" id="IPR041698">
    <property type="entry name" value="Methyltransf_25"/>
</dbReference>
<dbReference type="EC" id="2.1.1.319" evidence="1"/>
<dbReference type="OMA" id="CTHTKVK"/>
<dbReference type="InterPro" id="IPR029063">
    <property type="entry name" value="SAM-dependent_MTases_sf"/>
</dbReference>
<feature type="domain" description="Protein arginine N-methyltransferase" evidence="8">
    <location>
        <begin position="199"/>
        <end position="362"/>
    </location>
</feature>
<evidence type="ECO:0000256" key="4">
    <source>
        <dbReference type="ARBA" id="ARBA00022691"/>
    </source>
</evidence>
<keyword evidence="3 6" id="KW-0808">Transferase</keyword>
<dbReference type="SUPFAM" id="SSF53335">
    <property type="entry name" value="S-adenosyl-L-methionine-dependent methyltransferases"/>
    <property type="match status" value="1"/>
</dbReference>
<sequence length="376" mass="41766">MSKQRKVAKRPAGEAFHWVAKGEGQTTGSSPECSLEEFRSSEWRHLPDGGSDTNKDYYFNSYARFGIHEDMLKDQVRTGSYMRAILGSAELFQGKTVLDIGSGTGILCLFAAKAGAKRVFGIECSDIAGHATTIAKQNGYGEVITYIQGKAEEVELPVDKVDIIISEWMGYFLIYESMLDSVLFARDKWLKADGHMFPDHARLYVAAAEDADYRADKIGFWNHIRGFEFSPLSSMVLQEPISDIVDESSLVTPPCCVLELDLCKCSTGDLDFLAPFSLRVARKDFIHSLVVWFDVTFGAASPAVVLSTAPSKPGTHWKQTVLYLDEPLVAHCGDAISGTLAVRKNLQNHRDLDVKLAYELQGEVPKPSTIQYFRVR</sequence>
<keyword evidence="2 6" id="KW-0489">Methyltransferase</keyword>
<evidence type="ECO:0000256" key="3">
    <source>
        <dbReference type="ARBA" id="ARBA00022679"/>
    </source>
</evidence>
<evidence type="ECO:0000313" key="9">
    <source>
        <dbReference type="EMBL" id="CAE8608893.1"/>
    </source>
</evidence>
<dbReference type="OrthoDB" id="7848332at2759"/>
<dbReference type="CDD" id="cd02440">
    <property type="entry name" value="AdoMet_MTases"/>
    <property type="match status" value="1"/>
</dbReference>
<evidence type="ECO:0000256" key="6">
    <source>
        <dbReference type="PROSITE-ProRule" id="PRU01015"/>
    </source>
</evidence>
<evidence type="ECO:0000256" key="2">
    <source>
        <dbReference type="ARBA" id="ARBA00022603"/>
    </source>
</evidence>
<feature type="domain" description="Methyltransferase" evidence="7">
    <location>
        <begin position="97"/>
        <end position="191"/>
    </location>
</feature>
<evidence type="ECO:0000259" key="7">
    <source>
        <dbReference type="Pfam" id="PF13649"/>
    </source>
</evidence>
<organism evidence="9 10">
    <name type="scientific">Polarella glacialis</name>
    <name type="common">Dinoflagellate</name>
    <dbReference type="NCBI Taxonomy" id="89957"/>
    <lineage>
        <taxon>Eukaryota</taxon>
        <taxon>Sar</taxon>
        <taxon>Alveolata</taxon>
        <taxon>Dinophyceae</taxon>
        <taxon>Suessiales</taxon>
        <taxon>Suessiaceae</taxon>
        <taxon>Polarella</taxon>
    </lineage>
</organism>
<evidence type="ECO:0000259" key="8">
    <source>
        <dbReference type="Pfam" id="PF22528"/>
    </source>
</evidence>
<proteinExistence type="predicted"/>
<dbReference type="InterPro" id="IPR025799">
    <property type="entry name" value="Arg_MeTrfase"/>
</dbReference>
<dbReference type="Pfam" id="PF13649">
    <property type="entry name" value="Methyltransf_25"/>
    <property type="match status" value="1"/>
</dbReference>
<dbReference type="GO" id="GO:0005634">
    <property type="term" value="C:nucleus"/>
    <property type="evidence" value="ECO:0007669"/>
    <property type="project" value="TreeGrafter"/>
</dbReference>
<dbReference type="Gene3D" id="3.40.50.150">
    <property type="entry name" value="Vaccinia Virus protein VP39"/>
    <property type="match status" value="1"/>
</dbReference>
<comment type="caution">
    <text evidence="9">The sequence shown here is derived from an EMBL/GenBank/DDBJ whole genome shotgun (WGS) entry which is preliminary data.</text>
</comment>
<dbReference type="AlphaFoldDB" id="A0A813F5N5"/>
<evidence type="ECO:0000256" key="5">
    <source>
        <dbReference type="ARBA" id="ARBA00049303"/>
    </source>
</evidence>
<dbReference type="FunFam" id="3.40.50.150:FF:000003">
    <property type="entry name" value="Blast:Protein arginine N-methyltransferase 1"/>
    <property type="match status" value="1"/>
</dbReference>
<dbReference type="EMBL" id="CAJNNV010024080">
    <property type="protein sequence ID" value="CAE8608893.1"/>
    <property type="molecule type" value="Genomic_DNA"/>
</dbReference>
<name>A0A813F5N5_POLGL</name>
<dbReference type="PANTHER" id="PTHR11006:SF53">
    <property type="entry name" value="PROTEIN ARGININE N-METHYLTRANSFERASE 3"/>
    <property type="match status" value="1"/>
</dbReference>
<keyword evidence="4 6" id="KW-0949">S-adenosyl-L-methionine</keyword>
<dbReference type="GO" id="GO:0032259">
    <property type="term" value="P:methylation"/>
    <property type="evidence" value="ECO:0007669"/>
    <property type="project" value="UniProtKB-KW"/>
</dbReference>